<dbReference type="GO" id="GO:0004252">
    <property type="term" value="F:serine-type endopeptidase activity"/>
    <property type="evidence" value="ECO:0007669"/>
    <property type="project" value="InterPro"/>
</dbReference>
<evidence type="ECO:0000259" key="7">
    <source>
        <dbReference type="Pfam" id="PF10502"/>
    </source>
</evidence>
<evidence type="ECO:0000256" key="1">
    <source>
        <dbReference type="ARBA" id="ARBA00004370"/>
    </source>
</evidence>
<keyword evidence="3 6" id="KW-1133">Transmembrane helix</keyword>
<feature type="transmembrane region" description="Helical" evidence="6">
    <location>
        <begin position="141"/>
        <end position="163"/>
    </location>
</feature>
<evidence type="ECO:0000256" key="5">
    <source>
        <dbReference type="SAM" id="MobiDB-lite"/>
    </source>
</evidence>
<feature type="domain" description="Peptidase S26" evidence="7">
    <location>
        <begin position="25"/>
        <end position="98"/>
    </location>
</feature>
<name>A0A343TKS9_9EURY</name>
<evidence type="ECO:0000313" key="8">
    <source>
        <dbReference type="EMBL" id="AUX09701.1"/>
    </source>
</evidence>
<evidence type="ECO:0000313" key="9">
    <source>
        <dbReference type="Proteomes" id="UP000263012"/>
    </source>
</evidence>
<dbReference type="InterPro" id="IPR036286">
    <property type="entry name" value="LexA/Signal_pep-like_sf"/>
</dbReference>
<evidence type="ECO:0000256" key="6">
    <source>
        <dbReference type="SAM" id="Phobius"/>
    </source>
</evidence>
<evidence type="ECO:0000256" key="2">
    <source>
        <dbReference type="ARBA" id="ARBA00022692"/>
    </source>
</evidence>
<keyword evidence="4 6" id="KW-0472">Membrane</keyword>
<feature type="transmembrane region" description="Helical" evidence="6">
    <location>
        <begin position="228"/>
        <end position="247"/>
    </location>
</feature>
<dbReference type="Proteomes" id="UP000263012">
    <property type="component" value="Chromosome"/>
</dbReference>
<dbReference type="InterPro" id="IPR001733">
    <property type="entry name" value="Peptidase_S26B"/>
</dbReference>
<keyword evidence="8" id="KW-0378">Hydrolase</keyword>
<feature type="transmembrane region" description="Helical" evidence="6">
    <location>
        <begin position="253"/>
        <end position="275"/>
    </location>
</feature>
<dbReference type="Pfam" id="PF10502">
    <property type="entry name" value="Peptidase_S26"/>
    <property type="match status" value="1"/>
</dbReference>
<dbReference type="EC" id="3.4.21.89" evidence="8"/>
<comment type="subcellular location">
    <subcellularLocation>
        <location evidence="1">Membrane</location>
    </subcellularLocation>
</comment>
<dbReference type="GeneID" id="37878427"/>
<dbReference type="KEGG" id="hdf:AArcSl_2076"/>
<dbReference type="NCBIfam" id="TIGR02228">
    <property type="entry name" value="sigpep_I_arch"/>
    <property type="match status" value="1"/>
</dbReference>
<organism evidence="8 9">
    <name type="scientific">Halalkaliarchaeum desulfuricum</name>
    <dbReference type="NCBI Taxonomy" id="2055893"/>
    <lineage>
        <taxon>Archaea</taxon>
        <taxon>Methanobacteriati</taxon>
        <taxon>Methanobacteriota</taxon>
        <taxon>Stenosarchaea group</taxon>
        <taxon>Halobacteria</taxon>
        <taxon>Halobacteriales</taxon>
        <taxon>Haloferacaceae</taxon>
        <taxon>Halalkaliarchaeum</taxon>
    </lineage>
</organism>
<accession>A0A343TKS9</accession>
<dbReference type="GO" id="GO:0006465">
    <property type="term" value="P:signal peptide processing"/>
    <property type="evidence" value="ECO:0007669"/>
    <property type="project" value="InterPro"/>
</dbReference>
<dbReference type="CDD" id="cd06530">
    <property type="entry name" value="S26_SPase_I"/>
    <property type="match status" value="1"/>
</dbReference>
<dbReference type="SUPFAM" id="SSF51306">
    <property type="entry name" value="LexA/Signal peptidase"/>
    <property type="match status" value="1"/>
</dbReference>
<evidence type="ECO:0000256" key="4">
    <source>
        <dbReference type="ARBA" id="ARBA00023136"/>
    </source>
</evidence>
<keyword evidence="9" id="KW-1185">Reference proteome</keyword>
<feature type="region of interest" description="Disordered" evidence="5">
    <location>
        <begin position="285"/>
        <end position="347"/>
    </location>
</feature>
<dbReference type="OrthoDB" id="4822at2157"/>
<dbReference type="GO" id="GO:0009003">
    <property type="term" value="F:signal peptidase activity"/>
    <property type="evidence" value="ECO:0007669"/>
    <property type="project" value="UniProtKB-EC"/>
</dbReference>
<feature type="region of interest" description="Disordered" evidence="5">
    <location>
        <begin position="179"/>
        <end position="207"/>
    </location>
</feature>
<gene>
    <name evidence="8" type="primary">sipW2</name>
    <name evidence="8" type="ORF">AArcSl_2076</name>
</gene>
<dbReference type="InterPro" id="IPR019533">
    <property type="entry name" value="Peptidase_S26"/>
</dbReference>
<evidence type="ECO:0000256" key="3">
    <source>
        <dbReference type="ARBA" id="ARBA00022989"/>
    </source>
</evidence>
<dbReference type="EMBL" id="CP025066">
    <property type="protein sequence ID" value="AUX09701.1"/>
    <property type="molecule type" value="Genomic_DNA"/>
</dbReference>
<dbReference type="PANTHER" id="PTHR10806:SF6">
    <property type="entry name" value="SIGNAL PEPTIDASE COMPLEX CATALYTIC SUBUNIT SEC11"/>
    <property type="match status" value="1"/>
</dbReference>
<dbReference type="PANTHER" id="PTHR10806">
    <property type="entry name" value="SIGNAL PEPTIDASE COMPLEX CATALYTIC SUBUNIT SEC11"/>
    <property type="match status" value="1"/>
</dbReference>
<dbReference type="RefSeq" id="WP_119818719.1">
    <property type="nucleotide sequence ID" value="NZ_CP025066.1"/>
</dbReference>
<proteinExistence type="predicted"/>
<protein>
    <submittedName>
        <fullName evidence="8">Signal peptidase I</fullName>
        <ecNumber evidence="8">3.4.21.89</ecNumber>
    </submittedName>
</protein>
<dbReference type="GO" id="GO:0016020">
    <property type="term" value="C:membrane"/>
    <property type="evidence" value="ECO:0007669"/>
    <property type="project" value="UniProtKB-SubCell"/>
</dbReference>
<reference evidence="9" key="1">
    <citation type="submission" date="2017-11" db="EMBL/GenBank/DDBJ databases">
        <title>Phenotypic and genomic properties of facultatively anaerobic sulfur-reducing natronoarchaea from hypersaline soda lakes.</title>
        <authorList>
            <person name="Sorokin D.Y."/>
            <person name="Kublanov I.V."/>
            <person name="Roman P."/>
            <person name="Sinninghe Damste J.S."/>
            <person name="Golyshin P.N."/>
            <person name="Rojo D."/>
            <person name="Ciordia S."/>
            <person name="Mena M.D.C."/>
            <person name="Ferrer M."/>
            <person name="Messina E."/>
            <person name="Smedile F."/>
            <person name="La Spada G."/>
            <person name="La Cono V."/>
            <person name="Yakimov M.M."/>
        </authorList>
    </citation>
    <scope>NUCLEOTIDE SEQUENCE [LARGE SCALE GENOMIC DNA]</scope>
    <source>
        <strain evidence="9">AArc-Sl</strain>
    </source>
</reference>
<sequence>MNVTVRRVASVLGVLLLLAVVAPFVVYAVPQAVGADHSFVVLTASMTPAIAPGDAVIVADRDPATIQEGDVITFLRGNSEVPVTHRVIGVVESGDGIAFETMGDANEAPDAGLVPAENVLGVVFVTIPYIGYVIQFANSQYGFIALIVVPFGLLALNEAYTFYRRSRASNASFSKVDDELAAETDSDDTKGDGDDETADVGTANAQSEDVATPAANAPFVMTLRTFEGAFLALVVFTPYSAYVAYSWQTTLSVTVAIASGMTLLGVTATLLPAWIPSNANAASESEAASTEAVDGDEPSDPILAVGFDGGTTVSDDGPESEWVPGINAEEPVADSSAVDGEVVNDDN</sequence>
<keyword evidence="2 6" id="KW-0812">Transmembrane</keyword>
<dbReference type="AlphaFoldDB" id="A0A343TKS9"/>